<dbReference type="InterPro" id="IPR029043">
    <property type="entry name" value="GcvT/YgfZ_C"/>
</dbReference>
<evidence type="ECO:0000259" key="10">
    <source>
        <dbReference type="Pfam" id="PF01571"/>
    </source>
</evidence>
<dbReference type="GO" id="GO:0005739">
    <property type="term" value="C:mitochondrion"/>
    <property type="evidence" value="ECO:0007669"/>
    <property type="project" value="UniProtKB-SubCell"/>
</dbReference>
<evidence type="ECO:0000256" key="5">
    <source>
        <dbReference type="ARBA" id="ARBA00031395"/>
    </source>
</evidence>
<evidence type="ECO:0000256" key="4">
    <source>
        <dbReference type="ARBA" id="ARBA00022679"/>
    </source>
</evidence>
<feature type="domain" description="Aminomethyltransferase C-terminal" evidence="11">
    <location>
        <begin position="320"/>
        <end position="397"/>
    </location>
</feature>
<feature type="domain" description="GCVT N-terminal" evidence="10">
    <location>
        <begin position="39"/>
        <end position="296"/>
    </location>
</feature>
<dbReference type="HOGENOM" id="CLU_007884_10_0_1"/>
<dbReference type="PIRSF" id="PIRSF006487">
    <property type="entry name" value="GcvT"/>
    <property type="match status" value="1"/>
</dbReference>
<dbReference type="GO" id="GO:0004047">
    <property type="term" value="F:aminomethyltransferase activity"/>
    <property type="evidence" value="ECO:0007669"/>
    <property type="project" value="UniProtKB-EC"/>
</dbReference>
<feature type="region of interest" description="Disordered" evidence="9">
    <location>
        <begin position="1"/>
        <end position="23"/>
    </location>
</feature>
<protein>
    <recommendedName>
        <fullName evidence="2 8">Aminomethyltransferase</fullName>
        <ecNumber evidence="2 8">2.1.2.10</ecNumber>
    </recommendedName>
    <alternativeName>
        <fullName evidence="5 8">Glycine cleavage system T protein</fullName>
    </alternativeName>
</protein>
<dbReference type="NCBIfam" id="TIGR00528">
    <property type="entry name" value="gcvT"/>
    <property type="match status" value="1"/>
</dbReference>
<dbReference type="SUPFAM" id="SSF103025">
    <property type="entry name" value="Folate-binding domain"/>
    <property type="match status" value="1"/>
</dbReference>
<dbReference type="NCBIfam" id="NF001567">
    <property type="entry name" value="PRK00389.1"/>
    <property type="match status" value="1"/>
</dbReference>
<dbReference type="Pfam" id="PF08669">
    <property type="entry name" value="GCV_T_C"/>
    <property type="match status" value="1"/>
</dbReference>
<dbReference type="InterPro" id="IPR027266">
    <property type="entry name" value="TrmE/GcvT-like"/>
</dbReference>
<dbReference type="GeneID" id="63687066"/>
<dbReference type="GO" id="GO:0008483">
    <property type="term" value="F:transaminase activity"/>
    <property type="evidence" value="ECO:0007669"/>
    <property type="project" value="UniProtKB-KW"/>
</dbReference>
<dbReference type="Gene3D" id="3.30.70.1400">
    <property type="entry name" value="Aminomethyltransferase beta-barrel domains"/>
    <property type="match status" value="1"/>
</dbReference>
<sequence>MFRQTVSRASGAARKGMGMMSRRGMASDAPKEELMETGLYDFHVKHGAKMVPFAGFSMPLSYGSVGQIAAHNHVRNSVGLFDVGHMVQSFIRGPSAPAFLEWITPSGFASLPHFSSQLSVILNDRGGIIDDNVICRHDDTTYYVVTNAGRRVEDLAWLKEKIEQWNESRADKVEMEVLENQGLVALQGPEAPSVLQKLTPYDLTQLHFGKSTYADIAGVRCHVARGGYTGEDGFEISIPKEHTVSITETLLQGPVQMTGLGARDSLRLEAGMCLYGHDLNEDISPIEAALAWVIPKSRREKGEFIGSGTVLEQLKDGPIKRRVGLIIDDAPAREGAEIFSDTQEPIGVVTSGIPSPTLGKNIAMGYVKSGFHKKGTSVLVQVRNKTRKATITPMPFVPTKYYRSPGA</sequence>
<dbReference type="Gene3D" id="4.10.1250.10">
    <property type="entry name" value="Aminomethyltransferase fragment"/>
    <property type="match status" value="1"/>
</dbReference>
<dbReference type="FunFam" id="3.30.70.1400:FF:000001">
    <property type="entry name" value="Aminomethyltransferase"/>
    <property type="match status" value="1"/>
</dbReference>
<dbReference type="PANTHER" id="PTHR43757">
    <property type="entry name" value="AMINOMETHYLTRANSFERASE"/>
    <property type="match status" value="1"/>
</dbReference>
<dbReference type="InterPro" id="IPR006222">
    <property type="entry name" value="GCVT_N"/>
</dbReference>
<dbReference type="Proteomes" id="UP000030653">
    <property type="component" value="Unassembled WGS sequence"/>
</dbReference>
<evidence type="ECO:0000313" key="13">
    <source>
        <dbReference type="Proteomes" id="UP000030653"/>
    </source>
</evidence>
<evidence type="ECO:0000256" key="9">
    <source>
        <dbReference type="SAM" id="MobiDB-lite"/>
    </source>
</evidence>
<dbReference type="OMA" id="MPVQYPA"/>
<evidence type="ECO:0000259" key="11">
    <source>
        <dbReference type="Pfam" id="PF08669"/>
    </source>
</evidence>
<dbReference type="EMBL" id="JH795857">
    <property type="protein sequence ID" value="EJU05064.1"/>
    <property type="molecule type" value="Genomic_DNA"/>
</dbReference>
<organism evidence="12 13">
    <name type="scientific">Dacryopinax primogenitus (strain DJM 731)</name>
    <name type="common">Brown rot fungus</name>
    <dbReference type="NCBI Taxonomy" id="1858805"/>
    <lineage>
        <taxon>Eukaryota</taxon>
        <taxon>Fungi</taxon>
        <taxon>Dikarya</taxon>
        <taxon>Basidiomycota</taxon>
        <taxon>Agaricomycotina</taxon>
        <taxon>Dacrymycetes</taxon>
        <taxon>Dacrymycetales</taxon>
        <taxon>Dacrymycetaceae</taxon>
        <taxon>Dacryopinax</taxon>
    </lineage>
</organism>
<feature type="compositionally biased region" description="Low complexity" evidence="9">
    <location>
        <begin position="7"/>
        <end position="23"/>
    </location>
</feature>
<feature type="binding site" evidence="7">
    <location>
        <position position="235"/>
    </location>
    <ligand>
        <name>substrate</name>
    </ligand>
</feature>
<evidence type="ECO:0000256" key="3">
    <source>
        <dbReference type="ARBA" id="ARBA00022576"/>
    </source>
</evidence>
<proteinExistence type="inferred from homology"/>
<name>M5G8I7_DACPD</name>
<dbReference type="SUPFAM" id="SSF101790">
    <property type="entry name" value="Aminomethyltransferase beta-barrel domain"/>
    <property type="match status" value="1"/>
</dbReference>
<dbReference type="FunFam" id="2.40.30.110:FF:000002">
    <property type="entry name" value="Aminomethyltransferase"/>
    <property type="match status" value="1"/>
</dbReference>
<dbReference type="EC" id="2.1.2.10" evidence="2 8"/>
<dbReference type="Gene3D" id="3.30.1360.120">
    <property type="entry name" value="Probable tRNA modification gtpase trme, domain 1"/>
    <property type="match status" value="1"/>
</dbReference>
<comment type="function">
    <text evidence="8">The glycine cleavage system catalyzes the degradation of glycine.</text>
</comment>
<evidence type="ECO:0000256" key="8">
    <source>
        <dbReference type="RuleBase" id="RU003981"/>
    </source>
</evidence>
<dbReference type="Pfam" id="PF01571">
    <property type="entry name" value="GCV_T"/>
    <property type="match status" value="1"/>
</dbReference>
<dbReference type="RefSeq" id="XP_040631958.1">
    <property type="nucleotide sequence ID" value="XM_040772004.1"/>
</dbReference>
<comment type="subunit">
    <text evidence="8">The glycine cleavage system is composed of four proteins: P, T, L and H.</text>
</comment>
<dbReference type="PANTHER" id="PTHR43757:SF2">
    <property type="entry name" value="AMINOMETHYLTRANSFERASE, MITOCHONDRIAL"/>
    <property type="match status" value="1"/>
</dbReference>
<keyword evidence="8" id="KW-0809">Transit peptide</keyword>
<evidence type="ECO:0000256" key="7">
    <source>
        <dbReference type="PIRSR" id="PIRSR006487-1"/>
    </source>
</evidence>
<dbReference type="AlphaFoldDB" id="M5G8I7"/>
<keyword evidence="3 8" id="KW-0032">Aminotransferase</keyword>
<dbReference type="OrthoDB" id="10263536at2759"/>
<accession>M5G8I7</accession>
<evidence type="ECO:0000256" key="1">
    <source>
        <dbReference type="ARBA" id="ARBA00008609"/>
    </source>
</evidence>
<evidence type="ECO:0000256" key="2">
    <source>
        <dbReference type="ARBA" id="ARBA00012616"/>
    </source>
</evidence>
<reference evidence="12 13" key="1">
    <citation type="journal article" date="2012" name="Science">
        <title>The Paleozoic origin of enzymatic lignin decomposition reconstructed from 31 fungal genomes.</title>
        <authorList>
            <person name="Floudas D."/>
            <person name="Binder M."/>
            <person name="Riley R."/>
            <person name="Barry K."/>
            <person name="Blanchette R.A."/>
            <person name="Henrissat B."/>
            <person name="Martinez A.T."/>
            <person name="Otillar R."/>
            <person name="Spatafora J.W."/>
            <person name="Yadav J.S."/>
            <person name="Aerts A."/>
            <person name="Benoit I."/>
            <person name="Boyd A."/>
            <person name="Carlson A."/>
            <person name="Copeland A."/>
            <person name="Coutinho P.M."/>
            <person name="de Vries R.P."/>
            <person name="Ferreira P."/>
            <person name="Findley K."/>
            <person name="Foster B."/>
            <person name="Gaskell J."/>
            <person name="Glotzer D."/>
            <person name="Gorecki P."/>
            <person name="Heitman J."/>
            <person name="Hesse C."/>
            <person name="Hori C."/>
            <person name="Igarashi K."/>
            <person name="Jurgens J.A."/>
            <person name="Kallen N."/>
            <person name="Kersten P."/>
            <person name="Kohler A."/>
            <person name="Kuees U."/>
            <person name="Kumar T.K.A."/>
            <person name="Kuo A."/>
            <person name="LaButti K."/>
            <person name="Larrondo L.F."/>
            <person name="Lindquist E."/>
            <person name="Ling A."/>
            <person name="Lombard V."/>
            <person name="Lucas S."/>
            <person name="Lundell T."/>
            <person name="Martin R."/>
            <person name="McLaughlin D.J."/>
            <person name="Morgenstern I."/>
            <person name="Morin E."/>
            <person name="Murat C."/>
            <person name="Nagy L.G."/>
            <person name="Nolan M."/>
            <person name="Ohm R.A."/>
            <person name="Patyshakuliyeva A."/>
            <person name="Rokas A."/>
            <person name="Ruiz-Duenas F.J."/>
            <person name="Sabat G."/>
            <person name="Salamov A."/>
            <person name="Samejima M."/>
            <person name="Schmutz J."/>
            <person name="Slot J.C."/>
            <person name="St John F."/>
            <person name="Stenlid J."/>
            <person name="Sun H."/>
            <person name="Sun S."/>
            <person name="Syed K."/>
            <person name="Tsang A."/>
            <person name="Wiebenga A."/>
            <person name="Young D."/>
            <person name="Pisabarro A."/>
            <person name="Eastwood D.C."/>
            <person name="Martin F."/>
            <person name="Cullen D."/>
            <person name="Grigoriev I.V."/>
            <person name="Hibbett D.S."/>
        </authorList>
    </citation>
    <scope>NUCLEOTIDE SEQUENCE [LARGE SCALE GENOMIC DNA]</scope>
    <source>
        <strain evidence="12 13">DJM-731 SS1</strain>
    </source>
</reference>
<evidence type="ECO:0000313" key="12">
    <source>
        <dbReference type="EMBL" id="EJU05064.1"/>
    </source>
</evidence>
<dbReference type="Gene3D" id="2.40.30.110">
    <property type="entry name" value="Aminomethyltransferase beta-barrel domains"/>
    <property type="match status" value="1"/>
</dbReference>
<keyword evidence="4 8" id="KW-0808">Transferase</keyword>
<dbReference type="InterPro" id="IPR006223">
    <property type="entry name" value="GcvT"/>
</dbReference>
<gene>
    <name evidence="12" type="ORF">DACRYDRAFT_20612</name>
</gene>
<comment type="similarity">
    <text evidence="1 8">Belongs to the GcvT family.</text>
</comment>
<keyword evidence="8" id="KW-0496">Mitochondrion</keyword>
<dbReference type="GO" id="GO:0006546">
    <property type="term" value="P:glycine catabolic process"/>
    <property type="evidence" value="ECO:0007669"/>
    <property type="project" value="InterPro"/>
</dbReference>
<comment type="subcellular location">
    <subcellularLocation>
        <location evidence="8">Mitochondrion</location>
    </subcellularLocation>
</comment>
<dbReference type="InterPro" id="IPR013977">
    <property type="entry name" value="GcvT_C"/>
</dbReference>
<keyword evidence="13" id="KW-1185">Reference proteome</keyword>
<comment type="catalytic activity">
    <reaction evidence="6 8">
        <text>N(6)-[(R)-S(8)-aminomethyldihydrolipoyl]-L-lysyl-[protein] + (6S)-5,6,7,8-tetrahydrofolate = N(6)-[(R)-dihydrolipoyl]-L-lysyl-[protein] + (6R)-5,10-methylene-5,6,7,8-tetrahydrofolate + NH4(+)</text>
        <dbReference type="Rhea" id="RHEA:16945"/>
        <dbReference type="Rhea" id="RHEA-COMP:10475"/>
        <dbReference type="Rhea" id="RHEA-COMP:10492"/>
        <dbReference type="ChEBI" id="CHEBI:15636"/>
        <dbReference type="ChEBI" id="CHEBI:28938"/>
        <dbReference type="ChEBI" id="CHEBI:57453"/>
        <dbReference type="ChEBI" id="CHEBI:83100"/>
        <dbReference type="ChEBI" id="CHEBI:83143"/>
        <dbReference type="EC" id="2.1.2.10"/>
    </reaction>
</comment>
<evidence type="ECO:0000256" key="6">
    <source>
        <dbReference type="ARBA" id="ARBA00047665"/>
    </source>
</evidence>
<dbReference type="InterPro" id="IPR028896">
    <property type="entry name" value="GcvT/YgfZ/DmdA"/>
</dbReference>
<dbReference type="GO" id="GO:0005960">
    <property type="term" value="C:glycine cleavage complex"/>
    <property type="evidence" value="ECO:0007669"/>
    <property type="project" value="InterPro"/>
</dbReference>
<dbReference type="STRING" id="1858805.M5G8I7"/>